<proteinExistence type="predicted"/>
<evidence type="ECO:0000313" key="1">
    <source>
        <dbReference type="EMBL" id="MEQ2201933.1"/>
    </source>
</evidence>
<reference evidence="1 2" key="1">
    <citation type="submission" date="2021-06" db="EMBL/GenBank/DDBJ databases">
        <authorList>
            <person name="Palmer J.M."/>
        </authorList>
    </citation>
    <scope>NUCLEOTIDE SEQUENCE [LARGE SCALE GENOMIC DNA]</scope>
    <source>
        <strain evidence="1 2">XC_2019</strain>
        <tissue evidence="1">Muscle</tissue>
    </source>
</reference>
<gene>
    <name evidence="1" type="ORF">XENOCAPTIV_020873</name>
</gene>
<protein>
    <submittedName>
        <fullName evidence="1">Uncharacterized protein</fullName>
    </submittedName>
</protein>
<accession>A0ABV0R1D4</accession>
<comment type="caution">
    <text evidence="1">The sequence shown here is derived from an EMBL/GenBank/DDBJ whole genome shotgun (WGS) entry which is preliminary data.</text>
</comment>
<name>A0ABV0R1D4_9TELE</name>
<keyword evidence="2" id="KW-1185">Reference proteome</keyword>
<dbReference type="Proteomes" id="UP001434883">
    <property type="component" value="Unassembled WGS sequence"/>
</dbReference>
<sequence length="100" mass="11030">MLHWGWMFLTTHGPMYSCMHSPSGNDITCTREGAQTGVPYFGSALLASKIMVCQDSQPAGSRALATLHLLGCPHSGRRGIYNPHPELWKMHAYVLRGPAY</sequence>
<evidence type="ECO:0000313" key="2">
    <source>
        <dbReference type="Proteomes" id="UP001434883"/>
    </source>
</evidence>
<dbReference type="EMBL" id="JAHRIN010029736">
    <property type="protein sequence ID" value="MEQ2201933.1"/>
    <property type="molecule type" value="Genomic_DNA"/>
</dbReference>
<organism evidence="1 2">
    <name type="scientific">Xenoophorus captivus</name>
    <dbReference type="NCBI Taxonomy" id="1517983"/>
    <lineage>
        <taxon>Eukaryota</taxon>
        <taxon>Metazoa</taxon>
        <taxon>Chordata</taxon>
        <taxon>Craniata</taxon>
        <taxon>Vertebrata</taxon>
        <taxon>Euteleostomi</taxon>
        <taxon>Actinopterygii</taxon>
        <taxon>Neopterygii</taxon>
        <taxon>Teleostei</taxon>
        <taxon>Neoteleostei</taxon>
        <taxon>Acanthomorphata</taxon>
        <taxon>Ovalentaria</taxon>
        <taxon>Atherinomorphae</taxon>
        <taxon>Cyprinodontiformes</taxon>
        <taxon>Goodeidae</taxon>
        <taxon>Xenoophorus</taxon>
    </lineage>
</organism>